<sequence length="157" mass="16804">MSNQRIPEIKIGKIKKSTRIAVITAIWNQDLTDHMLNQCNLTLADHGIKPTSIRVSGSFELIAAAKAAINKKFDAVIALGVVLKGETPHFDYVCQAVTNGLTQIAAETGKPIGFGVLTCDNHAQAKARAGFPGSIEDKGRDTAMAVLNSLIEHKKLG</sequence>
<keyword evidence="5" id="KW-0808">Transferase</keyword>
<evidence type="ECO:0000256" key="3">
    <source>
        <dbReference type="ARBA" id="ARBA00012664"/>
    </source>
</evidence>
<comment type="pathway">
    <text evidence="1">Cofactor biosynthesis; riboflavin biosynthesis; riboflavin from 2-hydroxy-3-oxobutyl phosphate and 5-amino-6-(D-ribitylamino)uracil: step 1/2.</text>
</comment>
<gene>
    <name evidence="7" type="ORF">UFOPK1740_00464</name>
</gene>
<evidence type="ECO:0000256" key="2">
    <source>
        <dbReference type="ARBA" id="ARBA00007424"/>
    </source>
</evidence>
<dbReference type="GO" id="GO:0009349">
    <property type="term" value="C:riboflavin synthase complex"/>
    <property type="evidence" value="ECO:0007669"/>
    <property type="project" value="InterPro"/>
</dbReference>
<name>A0A6J6ED33_9ZZZZ</name>
<evidence type="ECO:0000256" key="5">
    <source>
        <dbReference type="ARBA" id="ARBA00022679"/>
    </source>
</evidence>
<dbReference type="NCBIfam" id="TIGR00114">
    <property type="entry name" value="lumazine-synth"/>
    <property type="match status" value="1"/>
</dbReference>
<evidence type="ECO:0000256" key="1">
    <source>
        <dbReference type="ARBA" id="ARBA00004917"/>
    </source>
</evidence>
<comment type="catalytic activity">
    <reaction evidence="6">
        <text>(2S)-2-hydroxy-3-oxobutyl phosphate + 5-amino-6-(D-ribitylamino)uracil = 6,7-dimethyl-8-(1-D-ribityl)lumazine + phosphate + 2 H2O + H(+)</text>
        <dbReference type="Rhea" id="RHEA:26152"/>
        <dbReference type="ChEBI" id="CHEBI:15377"/>
        <dbReference type="ChEBI" id="CHEBI:15378"/>
        <dbReference type="ChEBI" id="CHEBI:15934"/>
        <dbReference type="ChEBI" id="CHEBI:43474"/>
        <dbReference type="ChEBI" id="CHEBI:58201"/>
        <dbReference type="ChEBI" id="CHEBI:58830"/>
        <dbReference type="EC" id="2.5.1.78"/>
    </reaction>
</comment>
<dbReference type="EC" id="2.5.1.78" evidence="3"/>
<accession>A0A6J6ED33</accession>
<dbReference type="InterPro" id="IPR036467">
    <property type="entry name" value="LS/RS_sf"/>
</dbReference>
<keyword evidence="4" id="KW-0686">Riboflavin biosynthesis</keyword>
<dbReference type="GO" id="GO:0005829">
    <property type="term" value="C:cytosol"/>
    <property type="evidence" value="ECO:0007669"/>
    <property type="project" value="TreeGrafter"/>
</dbReference>
<dbReference type="UniPathway" id="UPA00275">
    <property type="reaction ID" value="UER00404"/>
</dbReference>
<dbReference type="EMBL" id="CAEZTU010000012">
    <property type="protein sequence ID" value="CAB4574351.1"/>
    <property type="molecule type" value="Genomic_DNA"/>
</dbReference>
<reference evidence="7" key="1">
    <citation type="submission" date="2020-05" db="EMBL/GenBank/DDBJ databases">
        <authorList>
            <person name="Chiriac C."/>
            <person name="Salcher M."/>
            <person name="Ghai R."/>
            <person name="Kavagutti S V."/>
        </authorList>
    </citation>
    <scope>NUCLEOTIDE SEQUENCE</scope>
</reference>
<dbReference type="AlphaFoldDB" id="A0A6J6ED33"/>
<dbReference type="HAMAP" id="MF_00178">
    <property type="entry name" value="Lumazine_synth"/>
    <property type="match status" value="1"/>
</dbReference>
<protein>
    <recommendedName>
        <fullName evidence="3">6,7-dimethyl-8-ribityllumazine synthase</fullName>
        <ecNumber evidence="3">2.5.1.78</ecNumber>
    </recommendedName>
</protein>
<dbReference type="Pfam" id="PF00885">
    <property type="entry name" value="DMRL_synthase"/>
    <property type="match status" value="1"/>
</dbReference>
<evidence type="ECO:0000313" key="7">
    <source>
        <dbReference type="EMBL" id="CAB4574351.1"/>
    </source>
</evidence>
<evidence type="ECO:0000256" key="4">
    <source>
        <dbReference type="ARBA" id="ARBA00022619"/>
    </source>
</evidence>
<dbReference type="SUPFAM" id="SSF52121">
    <property type="entry name" value="Lumazine synthase"/>
    <property type="match status" value="1"/>
</dbReference>
<proteinExistence type="inferred from homology"/>
<dbReference type="PANTHER" id="PTHR21058:SF0">
    <property type="entry name" value="6,7-DIMETHYL-8-RIBITYLLUMAZINE SYNTHASE"/>
    <property type="match status" value="1"/>
</dbReference>
<dbReference type="GO" id="GO:0009231">
    <property type="term" value="P:riboflavin biosynthetic process"/>
    <property type="evidence" value="ECO:0007669"/>
    <property type="project" value="UniProtKB-UniPathway"/>
</dbReference>
<dbReference type="InterPro" id="IPR034964">
    <property type="entry name" value="LS"/>
</dbReference>
<organism evidence="7">
    <name type="scientific">freshwater metagenome</name>
    <dbReference type="NCBI Taxonomy" id="449393"/>
    <lineage>
        <taxon>unclassified sequences</taxon>
        <taxon>metagenomes</taxon>
        <taxon>ecological metagenomes</taxon>
    </lineage>
</organism>
<dbReference type="Gene3D" id="3.40.50.960">
    <property type="entry name" value="Lumazine/riboflavin synthase"/>
    <property type="match status" value="1"/>
</dbReference>
<dbReference type="GO" id="GO:0000906">
    <property type="term" value="F:6,7-dimethyl-8-ribityllumazine synthase activity"/>
    <property type="evidence" value="ECO:0007669"/>
    <property type="project" value="UniProtKB-EC"/>
</dbReference>
<evidence type="ECO:0000256" key="6">
    <source>
        <dbReference type="ARBA" id="ARBA00048785"/>
    </source>
</evidence>
<dbReference type="PANTHER" id="PTHR21058">
    <property type="entry name" value="6,7-DIMETHYL-8-RIBITYLLUMAZINE SYNTHASE DMRL SYNTHASE LUMAZINE SYNTHASE"/>
    <property type="match status" value="1"/>
</dbReference>
<dbReference type="CDD" id="cd09209">
    <property type="entry name" value="Lumazine_synthase-I"/>
    <property type="match status" value="1"/>
</dbReference>
<dbReference type="InterPro" id="IPR002180">
    <property type="entry name" value="LS/RS"/>
</dbReference>
<comment type="similarity">
    <text evidence="2">Belongs to the DMRL synthase family.</text>
</comment>